<sequence>MEKAKWTMEEHLTIAQIQYMCDLPKWWSRRFRLIYVGDDSKRIRTLRTKPVAFCILAIEKILDAFVKFLKQLRMVKDASILNFKCSTFLPAFRGFETVKLGVKDFEVPLENNHTIRFIDSVCNKVEKLPKDLHRSDTEPSHVTAVITDNLCEEESMNNLKVTRICGWKSLLFIKMEEHLKFLSLIDV</sequence>
<dbReference type="Proteomes" id="UP000887565">
    <property type="component" value="Unplaced"/>
</dbReference>
<evidence type="ECO:0000313" key="1">
    <source>
        <dbReference type="Proteomes" id="UP000887565"/>
    </source>
</evidence>
<dbReference type="AlphaFoldDB" id="A0A915I1A7"/>
<dbReference type="WBParaSite" id="nRc.2.0.1.t07913-RA">
    <property type="protein sequence ID" value="nRc.2.0.1.t07913-RA"/>
    <property type="gene ID" value="nRc.2.0.1.g07913"/>
</dbReference>
<evidence type="ECO:0000313" key="2">
    <source>
        <dbReference type="WBParaSite" id="nRc.2.0.1.t07913-RA"/>
    </source>
</evidence>
<organism evidence="1 2">
    <name type="scientific">Romanomermis culicivorax</name>
    <name type="common">Nematode worm</name>
    <dbReference type="NCBI Taxonomy" id="13658"/>
    <lineage>
        <taxon>Eukaryota</taxon>
        <taxon>Metazoa</taxon>
        <taxon>Ecdysozoa</taxon>
        <taxon>Nematoda</taxon>
        <taxon>Enoplea</taxon>
        <taxon>Dorylaimia</taxon>
        <taxon>Mermithida</taxon>
        <taxon>Mermithoidea</taxon>
        <taxon>Mermithidae</taxon>
        <taxon>Romanomermis</taxon>
    </lineage>
</organism>
<accession>A0A915I1A7</accession>
<name>A0A915I1A7_ROMCU</name>
<reference evidence="2" key="1">
    <citation type="submission" date="2022-11" db="UniProtKB">
        <authorList>
            <consortium name="WormBaseParasite"/>
        </authorList>
    </citation>
    <scope>IDENTIFICATION</scope>
</reference>
<protein>
    <submittedName>
        <fullName evidence="2">Uncharacterized protein</fullName>
    </submittedName>
</protein>
<keyword evidence="1" id="KW-1185">Reference proteome</keyword>
<proteinExistence type="predicted"/>